<evidence type="ECO:0000313" key="3">
    <source>
        <dbReference type="Proteomes" id="UP000243579"/>
    </source>
</evidence>
<comment type="caution">
    <text evidence="2">The sequence shown here is derived from an EMBL/GenBank/DDBJ whole genome shotgun (WGS) entry which is preliminary data.</text>
</comment>
<reference evidence="2 3" key="1">
    <citation type="journal article" date="2014" name="Genome Biol. Evol.">
        <title>The secreted proteins of Achlya hypogyna and Thraustotheca clavata identify the ancestral oomycete secretome and reveal gene acquisitions by horizontal gene transfer.</title>
        <authorList>
            <person name="Misner I."/>
            <person name="Blouin N."/>
            <person name="Leonard G."/>
            <person name="Richards T.A."/>
            <person name="Lane C.E."/>
        </authorList>
    </citation>
    <scope>NUCLEOTIDE SEQUENCE [LARGE SCALE GENOMIC DNA]</scope>
    <source>
        <strain evidence="2 3">ATCC 48635</strain>
    </source>
</reference>
<protein>
    <submittedName>
        <fullName evidence="2">Uncharacterized protein</fullName>
    </submittedName>
</protein>
<name>A0A1V9Y7P6_ACHHY</name>
<dbReference type="EMBL" id="JNBR01002660">
    <property type="protein sequence ID" value="OQR81736.1"/>
    <property type="molecule type" value="Genomic_DNA"/>
</dbReference>
<organism evidence="2 3">
    <name type="scientific">Achlya hypogyna</name>
    <name type="common">Oomycete</name>
    <name type="synonym">Protoachlya hypogyna</name>
    <dbReference type="NCBI Taxonomy" id="1202772"/>
    <lineage>
        <taxon>Eukaryota</taxon>
        <taxon>Sar</taxon>
        <taxon>Stramenopiles</taxon>
        <taxon>Oomycota</taxon>
        <taxon>Saprolegniomycetes</taxon>
        <taxon>Saprolegniales</taxon>
        <taxon>Achlyaceae</taxon>
        <taxon>Achlya</taxon>
    </lineage>
</organism>
<dbReference type="Proteomes" id="UP000243579">
    <property type="component" value="Unassembled WGS sequence"/>
</dbReference>
<dbReference type="AlphaFoldDB" id="A0A1V9Y7P6"/>
<feature type="region of interest" description="Disordered" evidence="1">
    <location>
        <begin position="1"/>
        <end position="20"/>
    </location>
</feature>
<accession>A0A1V9Y7P6</accession>
<keyword evidence="3" id="KW-1185">Reference proteome</keyword>
<evidence type="ECO:0000256" key="1">
    <source>
        <dbReference type="SAM" id="MobiDB-lite"/>
    </source>
</evidence>
<evidence type="ECO:0000313" key="2">
    <source>
        <dbReference type="EMBL" id="OQR81736.1"/>
    </source>
</evidence>
<proteinExistence type="predicted"/>
<gene>
    <name evidence="2" type="ORF">ACHHYP_20817</name>
</gene>
<sequence>MPRPPRLDPPPFLTSLNSQGSSQLARNDVIFRQDRTPASSEAVALKAAFAVKIHLQHLVLQDPEDHMLLRFLLALEQNVWARAHLVPRCVV</sequence>
<feature type="compositionally biased region" description="Pro residues" evidence="1">
    <location>
        <begin position="1"/>
        <end position="12"/>
    </location>
</feature>